<keyword evidence="2" id="KW-1185">Reference proteome</keyword>
<dbReference type="Proteomes" id="UP001163223">
    <property type="component" value="Chromosome"/>
</dbReference>
<sequence length="338" mass="34433">MSDDSFFREVNEEIRQARVQQFWKRFGRLVIAGAVLVVVAAVGLVIYESIVEGRQEASGDRYLQAAALEAAGQSPQAIEGFEALARDGYGVYPDLAQLRLGGIRQANNDLPGALQAFDAVANDADAPQPLRDAAAIRAAYILVDTGSRADVSARVERLSGDAQAMRFPAREALALAAWKEGDRDGARTLFQQIADDPQVPNGLGDRAQLMLDVIAASTPSTAAPVRAPTAAPAPAAEPAPAPAPAPAEALPAPTVELPTTLPPAVETPAPAVPEAPVAEPNAPAAQTPAAPVATPPVEAPATEPAPAAAAPPAAPAQPATPPAEPGPATPAPAPAPAN</sequence>
<evidence type="ECO:0000313" key="2">
    <source>
        <dbReference type="Proteomes" id="UP001163223"/>
    </source>
</evidence>
<proteinExistence type="predicted"/>
<protein>
    <submittedName>
        <fullName evidence="1">Tetratricopeptide repeat protein</fullName>
    </submittedName>
</protein>
<name>A0ACD4NJ19_9HYPH</name>
<dbReference type="EMBL" id="CP113520">
    <property type="protein sequence ID" value="WAJ26905.1"/>
    <property type="molecule type" value="Genomic_DNA"/>
</dbReference>
<accession>A0ACD4NJ19</accession>
<organism evidence="1 2">
    <name type="scientific">Antarcticirhabdus aurantiaca</name>
    <dbReference type="NCBI Taxonomy" id="2606717"/>
    <lineage>
        <taxon>Bacteria</taxon>
        <taxon>Pseudomonadati</taxon>
        <taxon>Pseudomonadota</taxon>
        <taxon>Alphaproteobacteria</taxon>
        <taxon>Hyphomicrobiales</taxon>
        <taxon>Aurantimonadaceae</taxon>
        <taxon>Antarcticirhabdus</taxon>
    </lineage>
</organism>
<evidence type="ECO:0000313" key="1">
    <source>
        <dbReference type="EMBL" id="WAJ26905.1"/>
    </source>
</evidence>
<reference evidence="1" key="1">
    <citation type="submission" date="2022-11" db="EMBL/GenBank/DDBJ databases">
        <title>beta-Carotene-producing bacterium, Jeongeuplla avenae sp. nov., alleviates the salt stress of Arabidopsis seedlings.</title>
        <authorList>
            <person name="Jiang L."/>
            <person name="Lee J."/>
        </authorList>
    </citation>
    <scope>NUCLEOTIDE SEQUENCE</scope>
    <source>
        <strain evidence="1">DY_R2A_6</strain>
    </source>
</reference>
<gene>
    <name evidence="1" type="ORF">OXU80_18835</name>
</gene>